<sequence length="104" mass="12072">MPPSFVDQKLVTLKNGRSLTNHLIWLRAREGHYIGTGIQCRIMHEYSTAKHWTKYVLMMMSHLSAKMCWGVGLPSSEHNPWLSLKLICLYRDRTTWVWGKSGVV</sequence>
<accession>L8WNQ3</accession>
<comment type="caution">
    <text evidence="1">The sequence shown here is derived from an EMBL/GenBank/DDBJ whole genome shotgun (WGS) entry which is preliminary data.</text>
</comment>
<protein>
    <submittedName>
        <fullName evidence="1">Uncharacterized protein</fullName>
    </submittedName>
</protein>
<dbReference type="HOGENOM" id="CLU_2251870_0_0_1"/>
<gene>
    <name evidence="1" type="ORF">AG1IA_07986</name>
</gene>
<reference evidence="1 2" key="1">
    <citation type="journal article" date="2013" name="Nat. Commun.">
        <title>The evolution and pathogenic mechanisms of the rice sheath blight pathogen.</title>
        <authorList>
            <person name="Zheng A."/>
            <person name="Lin R."/>
            <person name="Xu L."/>
            <person name="Qin P."/>
            <person name="Tang C."/>
            <person name="Ai P."/>
            <person name="Zhang D."/>
            <person name="Liu Y."/>
            <person name="Sun Z."/>
            <person name="Feng H."/>
            <person name="Wang Y."/>
            <person name="Chen Y."/>
            <person name="Liang X."/>
            <person name="Fu R."/>
            <person name="Li Q."/>
            <person name="Zhang J."/>
            <person name="Yu X."/>
            <person name="Xie Z."/>
            <person name="Ding L."/>
            <person name="Guan P."/>
            <person name="Tang J."/>
            <person name="Liang Y."/>
            <person name="Wang S."/>
            <person name="Deng Q."/>
            <person name="Li S."/>
            <person name="Zhu J."/>
            <person name="Wang L."/>
            <person name="Liu H."/>
            <person name="Li P."/>
        </authorList>
    </citation>
    <scope>NUCLEOTIDE SEQUENCE [LARGE SCALE GENOMIC DNA]</scope>
    <source>
        <strain evidence="2">AG-1 IA</strain>
    </source>
</reference>
<dbReference type="EMBL" id="AFRT01002315">
    <property type="protein sequence ID" value="ELU37984.1"/>
    <property type="molecule type" value="Genomic_DNA"/>
</dbReference>
<organism evidence="1 2">
    <name type="scientific">Thanatephorus cucumeris (strain AG1-IA)</name>
    <name type="common">Rice sheath blight fungus</name>
    <name type="synonym">Rhizoctonia solani</name>
    <dbReference type="NCBI Taxonomy" id="983506"/>
    <lineage>
        <taxon>Eukaryota</taxon>
        <taxon>Fungi</taxon>
        <taxon>Dikarya</taxon>
        <taxon>Basidiomycota</taxon>
        <taxon>Agaricomycotina</taxon>
        <taxon>Agaricomycetes</taxon>
        <taxon>Cantharellales</taxon>
        <taxon>Ceratobasidiaceae</taxon>
        <taxon>Rhizoctonia</taxon>
        <taxon>Rhizoctonia solani AG-1</taxon>
    </lineage>
</organism>
<evidence type="ECO:0000313" key="2">
    <source>
        <dbReference type="Proteomes" id="UP000011668"/>
    </source>
</evidence>
<keyword evidence="2" id="KW-1185">Reference proteome</keyword>
<proteinExistence type="predicted"/>
<name>L8WNQ3_THACA</name>
<evidence type="ECO:0000313" key="1">
    <source>
        <dbReference type="EMBL" id="ELU37984.1"/>
    </source>
</evidence>
<dbReference type="Proteomes" id="UP000011668">
    <property type="component" value="Unassembled WGS sequence"/>
</dbReference>
<dbReference type="AlphaFoldDB" id="L8WNQ3"/>